<name>A0A563VTP9_9CYAN</name>
<dbReference type="Gene3D" id="3.40.50.300">
    <property type="entry name" value="P-loop containing nucleotide triphosphate hydrolases"/>
    <property type="match status" value="1"/>
</dbReference>
<dbReference type="SUPFAM" id="SSF52540">
    <property type="entry name" value="P-loop containing nucleoside triphosphate hydrolases"/>
    <property type="match status" value="1"/>
</dbReference>
<sequence>MSSLSPNRATTLKEAYRICTPEPLVGEDIDRYYVDLSSIRSTKTIKNITKKLEYIESTEYCTILFTGHRGCGKSTELRKIQQQLESEYYIVYLEADIELDINDAEYTDLYLLIIKKVADELYKIGAKFDRQLLNSFESWFKDITNETEKSVEQGISLQVDAEAGFKIPFISKLLAKLLAQIKGSQKQKQVIRQTLQKDISRLQADINFLLDDAVRKLQKKAPQYKKGFLIILDNLDRIPVNVGNHLFFDYAAQLQSLHTTIIYTAPISAVYSARNLNKNFGSPNIMPMVNIYEYELNNCYLEYKEDRLEIFASLIEQRVDIDAVFESRQQLLDLVRASGGHVRQLMQMTARACLTASESKVTTEDVSYAIKEEKFNFERITLNEYYSVLAQVCLTKNINKDPIGQLLLSNLSVLEYNGDNRWNYINPVIKSSSLFREALANEQQ</sequence>
<dbReference type="InterPro" id="IPR011646">
    <property type="entry name" value="KAP_P-loop"/>
</dbReference>
<accession>A0A563VTP9</accession>
<dbReference type="RefSeq" id="WP_144873518.1">
    <property type="nucleotide sequence ID" value="NZ_LR214027.1"/>
</dbReference>
<evidence type="ECO:0000313" key="3">
    <source>
        <dbReference type="Proteomes" id="UP000320055"/>
    </source>
</evidence>
<dbReference type="EMBL" id="CAACVJ010000206">
    <property type="protein sequence ID" value="VEP14749.1"/>
    <property type="molecule type" value="Genomic_DNA"/>
</dbReference>
<keyword evidence="3" id="KW-1185">Reference proteome</keyword>
<evidence type="ECO:0000259" key="1">
    <source>
        <dbReference type="Pfam" id="PF07693"/>
    </source>
</evidence>
<evidence type="ECO:0000313" key="2">
    <source>
        <dbReference type="EMBL" id="VEP14749.1"/>
    </source>
</evidence>
<protein>
    <recommendedName>
        <fullName evidence="1">KAP NTPase domain-containing protein</fullName>
    </recommendedName>
</protein>
<gene>
    <name evidence="2" type="ORF">H1P_2840003</name>
</gene>
<dbReference type="AlphaFoldDB" id="A0A563VTP9"/>
<organism evidence="2 3">
    <name type="scientific">Hyella patelloides LEGE 07179</name>
    <dbReference type="NCBI Taxonomy" id="945734"/>
    <lineage>
        <taxon>Bacteria</taxon>
        <taxon>Bacillati</taxon>
        <taxon>Cyanobacteriota</taxon>
        <taxon>Cyanophyceae</taxon>
        <taxon>Pleurocapsales</taxon>
        <taxon>Hyellaceae</taxon>
        <taxon>Hyella</taxon>
    </lineage>
</organism>
<dbReference type="InterPro" id="IPR027417">
    <property type="entry name" value="P-loop_NTPase"/>
</dbReference>
<feature type="domain" description="KAP NTPase" evidence="1">
    <location>
        <begin position="43"/>
        <end position="238"/>
    </location>
</feature>
<dbReference type="OrthoDB" id="477505at2"/>
<dbReference type="Pfam" id="PF07693">
    <property type="entry name" value="KAP_NTPase"/>
    <property type="match status" value="1"/>
</dbReference>
<dbReference type="Proteomes" id="UP000320055">
    <property type="component" value="Unassembled WGS sequence"/>
</dbReference>
<proteinExistence type="predicted"/>
<reference evidence="2 3" key="1">
    <citation type="submission" date="2019-01" db="EMBL/GenBank/DDBJ databases">
        <authorList>
            <person name="Brito A."/>
        </authorList>
    </citation>
    <scope>NUCLEOTIDE SEQUENCE [LARGE SCALE GENOMIC DNA]</scope>
    <source>
        <strain evidence="2">1</strain>
    </source>
</reference>